<dbReference type="CDD" id="cd09272">
    <property type="entry name" value="RNase_HI_RT_Ty1"/>
    <property type="match status" value="1"/>
</dbReference>
<keyword evidence="2" id="KW-1185">Reference proteome</keyword>
<proteinExistence type="predicted"/>
<accession>A0ABP0IJE6</accession>
<dbReference type="PANTHER" id="PTHR11439:SF509">
    <property type="entry name" value="RNA-DIRECTED DNA POLYMERASE"/>
    <property type="match status" value="1"/>
</dbReference>
<dbReference type="Proteomes" id="UP001642484">
    <property type="component" value="Unassembled WGS sequence"/>
</dbReference>
<evidence type="ECO:0000313" key="1">
    <source>
        <dbReference type="EMBL" id="CAK9002443.1"/>
    </source>
</evidence>
<organism evidence="1 2">
    <name type="scientific">Durusdinium trenchii</name>
    <dbReference type="NCBI Taxonomy" id="1381693"/>
    <lineage>
        <taxon>Eukaryota</taxon>
        <taxon>Sar</taxon>
        <taxon>Alveolata</taxon>
        <taxon>Dinophyceae</taxon>
        <taxon>Suessiales</taxon>
        <taxon>Symbiodiniaceae</taxon>
        <taxon>Durusdinium</taxon>
    </lineage>
</organism>
<dbReference type="PANTHER" id="PTHR11439">
    <property type="entry name" value="GAG-POL-RELATED RETROTRANSPOSON"/>
    <property type="match status" value="1"/>
</dbReference>
<dbReference type="EMBL" id="CAXAMN010003003">
    <property type="protein sequence ID" value="CAK9002443.1"/>
    <property type="molecule type" value="Genomic_DNA"/>
</dbReference>
<sequence>MYGCRDAAACWELEITDFFTTNGFAPGIGSPVLFVNTTRDLKVSIHGDDITVLGFEDDLMLLYKQMGTRYEMKFGGLLGPDKTDVQNVAILNRLVHYGATATTFEADPRHVEIILNQPDETLLTGTDITRYRSLTMRANYLSLDRPDIAYATKELARGTQTPTQGHYNGLKRLARYLGGHRRLVWSCAEQSEQNKLKMFSDSDDGGCLTTRKSTSGGALMHGSHLLKFYSSTQHVISLSSGESEFYAGIKAGSALLGGIATMQDLGCEFSAELVFDATAAKAMLGRRGHGKAKHIARCFLWLQQRIQDGDIVLGKRGTNVNPADLGTKHLEGARIAELLTLEEGAHEMALKA</sequence>
<comment type="caution">
    <text evidence="1">The sequence shown here is derived from an EMBL/GenBank/DDBJ whole genome shotgun (WGS) entry which is preliminary data.</text>
</comment>
<gene>
    <name evidence="1" type="ORF">CCMP2556_LOCUS6859</name>
</gene>
<reference evidence="1 2" key="1">
    <citation type="submission" date="2024-02" db="EMBL/GenBank/DDBJ databases">
        <authorList>
            <person name="Chen Y."/>
            <person name="Shah S."/>
            <person name="Dougan E. K."/>
            <person name="Thang M."/>
            <person name="Chan C."/>
        </authorList>
    </citation>
    <scope>NUCLEOTIDE SEQUENCE [LARGE SCALE GENOMIC DNA]</scope>
</reference>
<evidence type="ECO:0008006" key="3">
    <source>
        <dbReference type="Google" id="ProtNLM"/>
    </source>
</evidence>
<protein>
    <recommendedName>
        <fullName evidence="3">Reverse transcriptase Ty1/copia-type domain-containing protein</fullName>
    </recommendedName>
</protein>
<name>A0ABP0IJE6_9DINO</name>
<evidence type="ECO:0000313" key="2">
    <source>
        <dbReference type="Proteomes" id="UP001642484"/>
    </source>
</evidence>